<dbReference type="AlphaFoldDB" id="A0A1F5ZPQ6"/>
<comment type="caution">
    <text evidence="2">The sequence shown here is derived from an EMBL/GenBank/DDBJ whole genome shotgun (WGS) entry which is preliminary data.</text>
</comment>
<keyword evidence="1" id="KW-0812">Transmembrane</keyword>
<feature type="transmembrane region" description="Helical" evidence="1">
    <location>
        <begin position="33"/>
        <end position="66"/>
    </location>
</feature>
<feature type="transmembrane region" description="Helical" evidence="1">
    <location>
        <begin position="267"/>
        <end position="285"/>
    </location>
</feature>
<dbReference type="GO" id="GO:0005886">
    <property type="term" value="C:plasma membrane"/>
    <property type="evidence" value="ECO:0007669"/>
    <property type="project" value="UniProtKB-SubCell"/>
</dbReference>
<feature type="transmembrane region" description="Helical" evidence="1">
    <location>
        <begin position="380"/>
        <end position="396"/>
    </location>
</feature>
<feature type="transmembrane region" description="Helical" evidence="1">
    <location>
        <begin position="163"/>
        <end position="181"/>
    </location>
</feature>
<feature type="transmembrane region" description="Helical" evidence="1">
    <location>
        <begin position="201"/>
        <end position="222"/>
    </location>
</feature>
<gene>
    <name evidence="2" type="ORF">A2875_03875</name>
</gene>
<evidence type="ECO:0000313" key="2">
    <source>
        <dbReference type="EMBL" id="OGG14092.1"/>
    </source>
</evidence>
<evidence type="ECO:0000313" key="3">
    <source>
        <dbReference type="Proteomes" id="UP000177416"/>
    </source>
</evidence>
<evidence type="ECO:0008006" key="4">
    <source>
        <dbReference type="Google" id="ProtNLM"/>
    </source>
</evidence>
<reference evidence="2 3" key="1">
    <citation type="journal article" date="2016" name="Nat. Commun.">
        <title>Thousands of microbial genomes shed light on interconnected biogeochemical processes in an aquifer system.</title>
        <authorList>
            <person name="Anantharaman K."/>
            <person name="Brown C.T."/>
            <person name="Hug L.A."/>
            <person name="Sharon I."/>
            <person name="Castelle C.J."/>
            <person name="Probst A.J."/>
            <person name="Thomas B.C."/>
            <person name="Singh A."/>
            <person name="Wilkins M.J."/>
            <person name="Karaoz U."/>
            <person name="Brodie E.L."/>
            <person name="Williams K.H."/>
            <person name="Hubbard S.S."/>
            <person name="Banfield J.F."/>
        </authorList>
    </citation>
    <scope>NUCLEOTIDE SEQUENCE [LARGE SCALE GENOMIC DNA]</scope>
</reference>
<feature type="transmembrane region" description="Helical" evidence="1">
    <location>
        <begin position="357"/>
        <end position="374"/>
    </location>
</feature>
<feature type="transmembrane region" description="Helical" evidence="1">
    <location>
        <begin position="234"/>
        <end position="255"/>
    </location>
</feature>
<name>A0A1F5ZPQ6_9BACT</name>
<proteinExistence type="predicted"/>
<evidence type="ECO:0000256" key="1">
    <source>
        <dbReference type="SAM" id="Phobius"/>
    </source>
</evidence>
<keyword evidence="1" id="KW-0472">Membrane</keyword>
<dbReference type="Pfam" id="PF26314">
    <property type="entry name" value="MptA_B_family"/>
    <property type="match status" value="1"/>
</dbReference>
<keyword evidence="1" id="KW-1133">Transmembrane helix</keyword>
<feature type="transmembrane region" description="Helical" evidence="1">
    <location>
        <begin position="333"/>
        <end position="350"/>
    </location>
</feature>
<sequence length="404" mass="46239">MSLDTPLFALTIYTFITLNFFGWEFLHDKRYIAFVLGLVVLYVIARSSLIIRLLLLLTFIGVTVYWGSIQFMLVRHKTSVAGFINDSGVQVEVAGRYLLLGKNPYTESYEYSDLAQVPFLDDAGGTKNPALFHNAYPPLMLVLSAVGFRIASQFLGFFDIRMVFLVFYTVLLLFGFVKFGLSERLLLFGILVAANPLFLNSMMQGSNDVIILAMLLWGLLFLERKHVFWSGICMGLAIAAKQTAWLIVPFLLFYAWQNRKKGLVKNFLLPMGAVSGFVYVPFIVWDGKALFGNLILYMSGSLPTSYPINNFGFGTALVAMGIVKTIYDYYPFWIWQGSFGFLYLVLFWRAHFRRIRVVHILTGYTTLLCIIWFFNRFMNFSYLAFILVMLAIAYLWDNKSVHLT</sequence>
<organism evidence="2 3">
    <name type="scientific">Candidatus Gottesmanbacteria bacterium RIFCSPHIGHO2_01_FULL_46_14</name>
    <dbReference type="NCBI Taxonomy" id="1798380"/>
    <lineage>
        <taxon>Bacteria</taxon>
        <taxon>Candidatus Gottesmaniibacteriota</taxon>
    </lineage>
</organism>
<protein>
    <recommendedName>
        <fullName evidence="4">Glycosyltransferase RgtA/B/C/D-like domain-containing protein</fullName>
    </recommendedName>
</protein>
<accession>A0A1F5ZPQ6</accession>
<dbReference type="Proteomes" id="UP000177416">
    <property type="component" value="Unassembled WGS sequence"/>
</dbReference>
<dbReference type="EMBL" id="MFJJ01000027">
    <property type="protein sequence ID" value="OGG14092.1"/>
    <property type="molecule type" value="Genomic_DNA"/>
</dbReference>
<feature type="transmembrane region" description="Helical" evidence="1">
    <location>
        <begin position="306"/>
        <end position="327"/>
    </location>
</feature>
<feature type="transmembrane region" description="Helical" evidence="1">
    <location>
        <begin position="6"/>
        <end position="26"/>
    </location>
</feature>
<dbReference type="GO" id="GO:0016758">
    <property type="term" value="F:hexosyltransferase activity"/>
    <property type="evidence" value="ECO:0007669"/>
    <property type="project" value="InterPro"/>
</dbReference>